<comment type="subcellular location">
    <subcellularLocation>
        <location evidence="2">Membrane</location>
        <topology evidence="2">Multi-pass membrane protein</topology>
    </subcellularLocation>
</comment>
<evidence type="ECO:0000256" key="11">
    <source>
        <dbReference type="ARBA" id="ARBA00023014"/>
    </source>
</evidence>
<keyword evidence="10" id="KW-0408">Iron</keyword>
<feature type="transmembrane region" description="Helical" evidence="13">
    <location>
        <begin position="37"/>
        <end position="54"/>
    </location>
</feature>
<keyword evidence="11" id="KW-0411">Iron-sulfur</keyword>
<dbReference type="EMBL" id="JACFXV010000043">
    <property type="protein sequence ID" value="MBA5776918.1"/>
    <property type="molecule type" value="Genomic_DNA"/>
</dbReference>
<evidence type="ECO:0000313" key="16">
    <source>
        <dbReference type="Proteomes" id="UP000541109"/>
    </source>
</evidence>
<evidence type="ECO:0000259" key="14">
    <source>
        <dbReference type="PROSITE" id="PS51384"/>
    </source>
</evidence>
<dbReference type="InterPro" id="IPR017938">
    <property type="entry name" value="Riboflavin_synthase-like_b-brl"/>
</dbReference>
<dbReference type="RefSeq" id="WP_182163711.1">
    <property type="nucleotide sequence ID" value="NZ_JACFXV010000043.1"/>
</dbReference>
<dbReference type="InterPro" id="IPR013130">
    <property type="entry name" value="Fe3_Rdtase_TM_dom"/>
</dbReference>
<dbReference type="InterPro" id="IPR001433">
    <property type="entry name" value="OxRdtase_FAD/NAD-bd"/>
</dbReference>
<comment type="caution">
    <text evidence="15">The sequence shown here is derived from an EMBL/GenBank/DDBJ whole genome shotgun (WGS) entry which is preliminary data.</text>
</comment>
<dbReference type="Gene3D" id="2.40.30.10">
    <property type="entry name" value="Translation factors"/>
    <property type="match status" value="1"/>
</dbReference>
<keyword evidence="9" id="KW-0560">Oxidoreductase</keyword>
<dbReference type="InterPro" id="IPR050415">
    <property type="entry name" value="MRET"/>
</dbReference>
<feature type="transmembrane region" description="Helical" evidence="13">
    <location>
        <begin position="178"/>
        <end position="199"/>
    </location>
</feature>
<evidence type="ECO:0000256" key="6">
    <source>
        <dbReference type="ARBA" id="ARBA00022723"/>
    </source>
</evidence>
<keyword evidence="8 13" id="KW-1133">Transmembrane helix</keyword>
<evidence type="ECO:0000256" key="3">
    <source>
        <dbReference type="ARBA" id="ARBA00022630"/>
    </source>
</evidence>
<proteinExistence type="predicted"/>
<evidence type="ECO:0000256" key="2">
    <source>
        <dbReference type="ARBA" id="ARBA00004141"/>
    </source>
</evidence>
<reference evidence="15 16" key="1">
    <citation type="submission" date="2020-07" db="EMBL/GenBank/DDBJ databases">
        <title>Stappia sp., F7233, whole genome shotgun sequencing project.</title>
        <authorList>
            <person name="Jiang S."/>
            <person name="Liu Z.W."/>
            <person name="Du Z.J."/>
        </authorList>
    </citation>
    <scope>NUCLEOTIDE SEQUENCE [LARGE SCALE GENOMIC DNA]</scope>
    <source>
        <strain evidence="15 16">F7233</strain>
    </source>
</reference>
<organism evidence="15 16">
    <name type="scientific">Stappia albiluteola</name>
    <dbReference type="NCBI Taxonomy" id="2758565"/>
    <lineage>
        <taxon>Bacteria</taxon>
        <taxon>Pseudomonadati</taxon>
        <taxon>Pseudomonadota</taxon>
        <taxon>Alphaproteobacteria</taxon>
        <taxon>Hyphomicrobiales</taxon>
        <taxon>Stappiaceae</taxon>
        <taxon>Stappia</taxon>
    </lineage>
</organism>
<dbReference type="PRINTS" id="PR00410">
    <property type="entry name" value="PHEHYDRXLASE"/>
</dbReference>
<dbReference type="Pfam" id="PF00175">
    <property type="entry name" value="NAD_binding_1"/>
    <property type="match status" value="1"/>
</dbReference>
<dbReference type="GO" id="GO:0016020">
    <property type="term" value="C:membrane"/>
    <property type="evidence" value="ECO:0007669"/>
    <property type="project" value="UniProtKB-SubCell"/>
</dbReference>
<keyword evidence="12 13" id="KW-0472">Membrane</keyword>
<keyword evidence="7" id="KW-0274">FAD</keyword>
<dbReference type="PANTHER" id="PTHR47354">
    <property type="entry name" value="NADH OXIDOREDUCTASE HCR"/>
    <property type="match status" value="1"/>
</dbReference>
<sequence length="439" mass="48247">MAPRLLLAICVCVIFLPLGLAATSGLRPRSFWDELASGAAMLAFSIFLLEFALSGRFRPITGRVGMDVTMRVHQLIARTALVAALVHPFLYRAEWNPPYPWDVTRIETVTANIGALWSGMLAWVLLPPFVVLAIMRGRPNYTYEAWRFGHGAGALVICGLVLHHTLSAGRYASAPFLAGFWIVLSALALASFLWIYLAVPLLQLRRPWRVEKIRPVAERIWQVEITPDGHRGLDYEAGQFVWLNIGHSPFGHRENPFSISSAPRSGANLQFLIKELGDFTSSLGTIRPGTRAYVDGPHGTLTIGAREATGIALIAGGIGVAPLIGILRQLALADDPRPRILVYADRTPKQLAYRPELEVLARKANTEVVFVLSEPPPGWSGESGLIDRALLGRMFGRAEHHDWLFVLCGPPQMLASVEDALVGIGVPASRILSERFDYD</sequence>
<evidence type="ECO:0000256" key="10">
    <source>
        <dbReference type="ARBA" id="ARBA00023004"/>
    </source>
</evidence>
<evidence type="ECO:0000256" key="8">
    <source>
        <dbReference type="ARBA" id="ARBA00022989"/>
    </source>
</evidence>
<dbReference type="PANTHER" id="PTHR47354:SF8">
    <property type="entry name" value="1,2-PHENYLACETYL-COA EPOXIDASE, SUBUNIT E"/>
    <property type="match status" value="1"/>
</dbReference>
<dbReference type="Proteomes" id="UP000541109">
    <property type="component" value="Unassembled WGS sequence"/>
</dbReference>
<dbReference type="GO" id="GO:0046872">
    <property type="term" value="F:metal ion binding"/>
    <property type="evidence" value="ECO:0007669"/>
    <property type="project" value="UniProtKB-KW"/>
</dbReference>
<evidence type="ECO:0000256" key="12">
    <source>
        <dbReference type="ARBA" id="ARBA00023136"/>
    </source>
</evidence>
<name>A0A839AD21_9HYPH</name>
<dbReference type="GO" id="GO:0050660">
    <property type="term" value="F:flavin adenine dinucleotide binding"/>
    <property type="evidence" value="ECO:0007669"/>
    <property type="project" value="TreeGrafter"/>
</dbReference>
<dbReference type="InterPro" id="IPR017927">
    <property type="entry name" value="FAD-bd_FR_type"/>
</dbReference>
<dbReference type="Pfam" id="PF01794">
    <property type="entry name" value="Ferric_reduct"/>
    <property type="match status" value="1"/>
</dbReference>
<keyword evidence="4 13" id="KW-0812">Transmembrane</keyword>
<dbReference type="SUPFAM" id="SSF63380">
    <property type="entry name" value="Riboflavin synthase domain-like"/>
    <property type="match status" value="1"/>
</dbReference>
<dbReference type="InterPro" id="IPR039261">
    <property type="entry name" value="FNR_nucleotide-bd"/>
</dbReference>
<feature type="transmembrane region" description="Helical" evidence="13">
    <location>
        <begin position="113"/>
        <end position="134"/>
    </location>
</feature>
<evidence type="ECO:0000256" key="9">
    <source>
        <dbReference type="ARBA" id="ARBA00023002"/>
    </source>
</evidence>
<dbReference type="Gene3D" id="3.40.50.80">
    <property type="entry name" value="Nucleotide-binding domain of ferredoxin-NADP reductase (FNR) module"/>
    <property type="match status" value="1"/>
</dbReference>
<evidence type="ECO:0000313" key="15">
    <source>
        <dbReference type="EMBL" id="MBA5776918.1"/>
    </source>
</evidence>
<keyword evidence="5" id="KW-0001">2Fe-2S</keyword>
<protein>
    <submittedName>
        <fullName evidence="15">Ferredoxin reductase family protein</fullName>
    </submittedName>
</protein>
<keyword evidence="16" id="KW-1185">Reference proteome</keyword>
<dbReference type="PROSITE" id="PS51384">
    <property type="entry name" value="FAD_FR"/>
    <property type="match status" value="1"/>
</dbReference>
<dbReference type="CDD" id="cd06198">
    <property type="entry name" value="FNR_like_3"/>
    <property type="match status" value="1"/>
</dbReference>
<dbReference type="GO" id="GO:0016491">
    <property type="term" value="F:oxidoreductase activity"/>
    <property type="evidence" value="ECO:0007669"/>
    <property type="project" value="UniProtKB-KW"/>
</dbReference>
<accession>A0A839AD21</accession>
<dbReference type="SUPFAM" id="SSF52343">
    <property type="entry name" value="Ferredoxin reductase-like, C-terminal NADP-linked domain"/>
    <property type="match status" value="1"/>
</dbReference>
<keyword evidence="3" id="KW-0285">Flavoprotein</keyword>
<feature type="transmembrane region" description="Helical" evidence="13">
    <location>
        <begin position="75"/>
        <end position="93"/>
    </location>
</feature>
<evidence type="ECO:0000256" key="5">
    <source>
        <dbReference type="ARBA" id="ARBA00022714"/>
    </source>
</evidence>
<evidence type="ECO:0000256" key="7">
    <source>
        <dbReference type="ARBA" id="ARBA00022827"/>
    </source>
</evidence>
<evidence type="ECO:0000256" key="4">
    <source>
        <dbReference type="ARBA" id="ARBA00022692"/>
    </source>
</evidence>
<dbReference type="GO" id="GO:0051537">
    <property type="term" value="F:2 iron, 2 sulfur cluster binding"/>
    <property type="evidence" value="ECO:0007669"/>
    <property type="project" value="UniProtKB-KW"/>
</dbReference>
<keyword evidence="6" id="KW-0479">Metal-binding</keyword>
<feature type="transmembrane region" description="Helical" evidence="13">
    <location>
        <begin position="146"/>
        <end position="166"/>
    </location>
</feature>
<dbReference type="AlphaFoldDB" id="A0A839AD21"/>
<evidence type="ECO:0000256" key="1">
    <source>
        <dbReference type="ARBA" id="ARBA00001974"/>
    </source>
</evidence>
<evidence type="ECO:0000256" key="13">
    <source>
        <dbReference type="SAM" id="Phobius"/>
    </source>
</evidence>
<gene>
    <name evidence="15" type="ORF">H2509_07215</name>
</gene>
<feature type="domain" description="FAD-binding FR-type" evidence="14">
    <location>
        <begin position="203"/>
        <end position="304"/>
    </location>
</feature>
<comment type="cofactor">
    <cofactor evidence="1">
        <name>FAD</name>
        <dbReference type="ChEBI" id="CHEBI:57692"/>
    </cofactor>
</comment>